<dbReference type="FunFam" id="2.60.210.10:FF:000001">
    <property type="entry name" value="TNF receptor-associated factor"/>
    <property type="match status" value="1"/>
</dbReference>
<dbReference type="GO" id="GO:0007165">
    <property type="term" value="P:signal transduction"/>
    <property type="evidence" value="ECO:0007669"/>
    <property type="project" value="InterPro"/>
</dbReference>
<dbReference type="SUPFAM" id="SSF49599">
    <property type="entry name" value="TRAF domain-like"/>
    <property type="match status" value="1"/>
</dbReference>
<evidence type="ECO:0000256" key="4">
    <source>
        <dbReference type="ARBA" id="ARBA00022703"/>
    </source>
</evidence>
<dbReference type="InterPro" id="IPR012227">
    <property type="entry name" value="TNF_rcpt-assoc_TRAF_met"/>
</dbReference>
<evidence type="ECO:0000256" key="7">
    <source>
        <dbReference type="ARBA" id="ARBA00022833"/>
    </source>
</evidence>
<dbReference type="InterPro" id="IPR001841">
    <property type="entry name" value="Znf_RING"/>
</dbReference>
<dbReference type="SMART" id="SM00061">
    <property type="entry name" value="MATH"/>
    <property type="match status" value="1"/>
</dbReference>
<accession>A0A815RJ94</accession>
<evidence type="ECO:0000256" key="5">
    <source>
        <dbReference type="ARBA" id="ARBA00022723"/>
    </source>
</evidence>
<keyword evidence="6 10" id="KW-0863">Zinc-finger</keyword>
<dbReference type="GO" id="GO:0005164">
    <property type="term" value="F:tumor necrosis factor receptor binding"/>
    <property type="evidence" value="ECO:0007669"/>
    <property type="project" value="TreeGrafter"/>
</dbReference>
<dbReference type="GO" id="GO:0008270">
    <property type="term" value="F:zinc ion binding"/>
    <property type="evidence" value="ECO:0007669"/>
    <property type="project" value="UniProtKB-KW"/>
</dbReference>
<dbReference type="Gene3D" id="3.30.40.10">
    <property type="entry name" value="Zinc/RING finger domain, C3HC4 (zinc finger)"/>
    <property type="match status" value="1"/>
</dbReference>
<keyword evidence="9" id="KW-0175">Coiled coil</keyword>
<dbReference type="CDD" id="cd00270">
    <property type="entry name" value="MATH_TRAF_C"/>
    <property type="match status" value="1"/>
</dbReference>
<evidence type="ECO:0000256" key="10">
    <source>
        <dbReference type="PROSITE-ProRule" id="PRU00175"/>
    </source>
</evidence>
<dbReference type="GO" id="GO:0006915">
    <property type="term" value="P:apoptotic process"/>
    <property type="evidence" value="ECO:0007669"/>
    <property type="project" value="UniProtKB-KW"/>
</dbReference>
<sequence>MDCEYDGNLMLNFQSSLCYPNRKVGFNIKNKSSLDAYICNSCTFLLRQPFQLLCGHRYCQSCLNIEGSSIVTCSVCSNITSRDRIILDKGCQRDMEKLHVICYFCDWNGTFKYYQEHLDMIHANCFCEYCKQEFKTVDSLTQHISICKEAIVDCILKPYGCHEQIQCINAKDHFLSEQHQIALLKSLPLKTQPPIIDQSEISSHKNLTTDEVSRKNFQELYETMDSIVGSIQALNDDNQQLYSESLQTQISLRNMSEELSKLKIAIEETYSLIDAHQVNQRILEESLISFQQEIEDQKNISTDGTFIWKITNLQQKIADAQNERQISIYSPAFYSSPTGYKMRVRLYLNGDGNARRTHMSIFFVLMRGDYDAILQFPFSYKVTFCLFDQTSQQRHIIDSFRPDTKSNSFQRPCSDMNVASGIPKFVPLTIIQEDNNPYIRDDTMFIKTIVDFGQISKSFLPYTLNLNPGLPLLIQQELIKREQEKQAQEKLLNTTQMSTSVKNNA</sequence>
<name>A0A815RJ94_9BILA</name>
<dbReference type="Gene3D" id="2.60.210.10">
    <property type="entry name" value="Apoptosis, Tumor Necrosis Factor Receptor Associated Protein 2, Chain A"/>
    <property type="match status" value="1"/>
</dbReference>
<feature type="domain" description="RING-type" evidence="11">
    <location>
        <begin position="39"/>
        <end position="77"/>
    </location>
</feature>
<dbReference type="SUPFAM" id="SSF57850">
    <property type="entry name" value="RING/U-box"/>
    <property type="match status" value="1"/>
</dbReference>
<dbReference type="AlphaFoldDB" id="A0A815RJ94"/>
<reference evidence="13" key="1">
    <citation type="submission" date="2021-02" db="EMBL/GenBank/DDBJ databases">
        <authorList>
            <person name="Nowell W R."/>
        </authorList>
    </citation>
    <scope>NUCLEOTIDE SEQUENCE</scope>
</reference>
<dbReference type="GO" id="GO:0005737">
    <property type="term" value="C:cytoplasm"/>
    <property type="evidence" value="ECO:0007669"/>
    <property type="project" value="UniProtKB-SubCell"/>
</dbReference>
<keyword evidence="5" id="KW-0479">Metal-binding</keyword>
<comment type="subcellular location">
    <subcellularLocation>
        <location evidence="1">Cytoplasm</location>
    </subcellularLocation>
</comment>
<dbReference type="InterPro" id="IPR017907">
    <property type="entry name" value="Znf_RING_CS"/>
</dbReference>
<dbReference type="PANTHER" id="PTHR10131">
    <property type="entry name" value="TNF RECEPTOR ASSOCIATED FACTOR"/>
    <property type="match status" value="1"/>
</dbReference>
<evidence type="ECO:0000256" key="3">
    <source>
        <dbReference type="ARBA" id="ARBA00022499"/>
    </source>
</evidence>
<dbReference type="InterPro" id="IPR013083">
    <property type="entry name" value="Znf_RING/FYVE/PHD"/>
</dbReference>
<keyword evidence="4" id="KW-0053">Apoptosis</keyword>
<evidence type="ECO:0000259" key="12">
    <source>
        <dbReference type="PROSITE" id="PS50144"/>
    </source>
</evidence>
<keyword evidence="7" id="KW-0862">Zinc</keyword>
<dbReference type="EMBL" id="CAJNOO010008035">
    <property type="protein sequence ID" value="CAF1477210.1"/>
    <property type="molecule type" value="Genomic_DNA"/>
</dbReference>
<evidence type="ECO:0000313" key="14">
    <source>
        <dbReference type="Proteomes" id="UP000663882"/>
    </source>
</evidence>
<feature type="domain" description="MATH" evidence="12">
    <location>
        <begin position="303"/>
        <end position="450"/>
    </location>
</feature>
<keyword evidence="3" id="KW-1017">Isopeptide bond</keyword>
<keyword evidence="8" id="KW-0832">Ubl conjugation</keyword>
<dbReference type="PROSITE" id="PS50144">
    <property type="entry name" value="MATH"/>
    <property type="match status" value="1"/>
</dbReference>
<organism evidence="13 14">
    <name type="scientific">Rotaria sordida</name>
    <dbReference type="NCBI Taxonomy" id="392033"/>
    <lineage>
        <taxon>Eukaryota</taxon>
        <taxon>Metazoa</taxon>
        <taxon>Spiralia</taxon>
        <taxon>Gnathifera</taxon>
        <taxon>Rotifera</taxon>
        <taxon>Eurotatoria</taxon>
        <taxon>Bdelloidea</taxon>
        <taxon>Philodinida</taxon>
        <taxon>Philodinidae</taxon>
        <taxon>Rotaria</taxon>
    </lineage>
</organism>
<dbReference type="InterPro" id="IPR002083">
    <property type="entry name" value="MATH/TRAF_dom"/>
</dbReference>
<evidence type="ECO:0000256" key="2">
    <source>
        <dbReference type="ARBA" id="ARBA00022490"/>
    </source>
</evidence>
<dbReference type="PROSITE" id="PS00518">
    <property type="entry name" value="ZF_RING_1"/>
    <property type="match status" value="1"/>
</dbReference>
<keyword evidence="2" id="KW-0963">Cytoplasm</keyword>
<dbReference type="PROSITE" id="PS50089">
    <property type="entry name" value="ZF_RING_2"/>
    <property type="match status" value="1"/>
</dbReference>
<evidence type="ECO:0000259" key="11">
    <source>
        <dbReference type="PROSITE" id="PS50089"/>
    </source>
</evidence>
<dbReference type="GO" id="GO:0009898">
    <property type="term" value="C:cytoplasmic side of plasma membrane"/>
    <property type="evidence" value="ECO:0007669"/>
    <property type="project" value="TreeGrafter"/>
</dbReference>
<dbReference type="Proteomes" id="UP000663882">
    <property type="component" value="Unassembled WGS sequence"/>
</dbReference>
<dbReference type="InterPro" id="IPR049342">
    <property type="entry name" value="TRAF1-6_MATH_dom"/>
</dbReference>
<dbReference type="PANTHER" id="PTHR10131:SF138">
    <property type="entry name" value="RE66324P"/>
    <property type="match status" value="1"/>
</dbReference>
<dbReference type="OrthoDB" id="6499288at2759"/>
<dbReference type="PIRSF" id="PIRSF015614">
    <property type="entry name" value="TRAF"/>
    <property type="match status" value="1"/>
</dbReference>
<dbReference type="GO" id="GO:0042981">
    <property type="term" value="P:regulation of apoptotic process"/>
    <property type="evidence" value="ECO:0007669"/>
    <property type="project" value="InterPro"/>
</dbReference>
<comment type="caution">
    <text evidence="13">The sequence shown here is derived from an EMBL/GenBank/DDBJ whole genome shotgun (WGS) entry which is preliminary data.</text>
</comment>
<dbReference type="InterPro" id="IPR008974">
    <property type="entry name" value="TRAF-like"/>
</dbReference>
<dbReference type="GO" id="GO:0043122">
    <property type="term" value="P:regulation of canonical NF-kappaB signal transduction"/>
    <property type="evidence" value="ECO:0007669"/>
    <property type="project" value="TreeGrafter"/>
</dbReference>
<evidence type="ECO:0000313" key="13">
    <source>
        <dbReference type="EMBL" id="CAF1477210.1"/>
    </source>
</evidence>
<dbReference type="Pfam" id="PF21355">
    <property type="entry name" value="TRAF-mep_MATH"/>
    <property type="match status" value="1"/>
</dbReference>
<evidence type="ECO:0000256" key="8">
    <source>
        <dbReference type="ARBA" id="ARBA00022843"/>
    </source>
</evidence>
<protein>
    <submittedName>
        <fullName evidence="13">Uncharacterized protein</fullName>
    </submittedName>
</protein>
<evidence type="ECO:0000256" key="6">
    <source>
        <dbReference type="ARBA" id="ARBA00022771"/>
    </source>
</evidence>
<evidence type="ECO:0000256" key="9">
    <source>
        <dbReference type="ARBA" id="ARBA00023054"/>
    </source>
</evidence>
<evidence type="ECO:0000256" key="1">
    <source>
        <dbReference type="ARBA" id="ARBA00004496"/>
    </source>
</evidence>
<gene>
    <name evidence="13" type="ORF">RFH988_LOCUS37824</name>
</gene>
<proteinExistence type="predicted"/>